<evidence type="ECO:0000313" key="2">
    <source>
        <dbReference type="EMBL" id="JAU03588.1"/>
    </source>
</evidence>
<dbReference type="AlphaFoldDB" id="A0A1J3CGZ0"/>
<feature type="region of interest" description="Disordered" evidence="1">
    <location>
        <begin position="38"/>
        <end position="108"/>
    </location>
</feature>
<dbReference type="PANTHER" id="PTHR47347">
    <property type="entry name" value="GOLGIN CANDIDATE 5"/>
    <property type="match status" value="1"/>
</dbReference>
<accession>A0A1J3CGZ0</accession>
<evidence type="ECO:0000256" key="1">
    <source>
        <dbReference type="SAM" id="MobiDB-lite"/>
    </source>
</evidence>
<organism evidence="2">
    <name type="scientific">Noccaea caerulescens</name>
    <name type="common">Alpine penny-cress</name>
    <name type="synonym">Thlaspi caerulescens</name>
    <dbReference type="NCBI Taxonomy" id="107243"/>
    <lineage>
        <taxon>Eukaryota</taxon>
        <taxon>Viridiplantae</taxon>
        <taxon>Streptophyta</taxon>
        <taxon>Embryophyta</taxon>
        <taxon>Tracheophyta</taxon>
        <taxon>Spermatophyta</taxon>
        <taxon>Magnoliopsida</taxon>
        <taxon>eudicotyledons</taxon>
        <taxon>Gunneridae</taxon>
        <taxon>Pentapetalae</taxon>
        <taxon>rosids</taxon>
        <taxon>malvids</taxon>
        <taxon>Brassicales</taxon>
        <taxon>Brassicaceae</taxon>
        <taxon>Coluteocarpeae</taxon>
        <taxon>Noccaea</taxon>
    </lineage>
</organism>
<dbReference type="EMBL" id="GEVI01028732">
    <property type="protein sequence ID" value="JAU03588.1"/>
    <property type="molecule type" value="Transcribed_RNA"/>
</dbReference>
<name>A0A1J3CGZ0_NOCCA</name>
<proteinExistence type="predicted"/>
<feature type="compositionally biased region" description="Acidic residues" evidence="1">
    <location>
        <begin position="99"/>
        <end position="108"/>
    </location>
</feature>
<feature type="compositionally biased region" description="Polar residues" evidence="1">
    <location>
        <begin position="84"/>
        <end position="94"/>
    </location>
</feature>
<dbReference type="PANTHER" id="PTHR47347:SF2">
    <property type="entry name" value="GOLGIN CANDIDATE 5"/>
    <property type="match status" value="1"/>
</dbReference>
<reference evidence="2" key="1">
    <citation type="submission" date="2016-07" db="EMBL/GenBank/DDBJ databases">
        <title>De novo transcriptome assembly of four accessions of the metal hyperaccumulator plant Noccaea caerulescens.</title>
        <authorList>
            <person name="Blande D."/>
            <person name="Halimaa P."/>
            <person name="Tervahauta A.I."/>
            <person name="Aarts M.G."/>
            <person name="Karenlampi S.O."/>
        </authorList>
    </citation>
    <scope>NUCLEOTIDE SEQUENCE</scope>
</reference>
<protein>
    <submittedName>
        <fullName evidence="2">Golgin candidate 5</fullName>
    </submittedName>
</protein>
<gene>
    <name evidence="2" type="ORF">GA_TR6297_c2_g1_i1_g.20829</name>
</gene>
<sequence length="108" mass="11801">MAWFSGKVSLGGFPDLTGAVNKFQESVKNIEKNFDNALGFDDKSESGGEASSMWPPAVDTKSLFDPVMSFMGNTSDEKPDTLEDSVSTENPSQTHGKEEEEEEEEEGE</sequence>